<organism evidence="4 5">
    <name type="scientific">Wickerhamomyces anomalus (strain ATCC 58044 / CBS 1984 / NCYC 433 / NRRL Y-366-8)</name>
    <name type="common">Yeast</name>
    <name type="synonym">Hansenula anomala</name>
    <dbReference type="NCBI Taxonomy" id="683960"/>
    <lineage>
        <taxon>Eukaryota</taxon>
        <taxon>Fungi</taxon>
        <taxon>Dikarya</taxon>
        <taxon>Ascomycota</taxon>
        <taxon>Saccharomycotina</taxon>
        <taxon>Saccharomycetes</taxon>
        <taxon>Phaffomycetales</taxon>
        <taxon>Wickerhamomycetaceae</taxon>
        <taxon>Wickerhamomyces</taxon>
    </lineage>
</organism>
<dbReference type="SMART" id="SM01266">
    <property type="entry name" value="Mac"/>
    <property type="match status" value="1"/>
</dbReference>
<keyword evidence="5" id="KW-1185">Reference proteome</keyword>
<dbReference type="GO" id="GO:0016407">
    <property type="term" value="F:acetyltransferase activity"/>
    <property type="evidence" value="ECO:0007669"/>
    <property type="project" value="InterPro"/>
</dbReference>
<evidence type="ECO:0000256" key="1">
    <source>
        <dbReference type="ARBA" id="ARBA00007274"/>
    </source>
</evidence>
<dbReference type="Gene3D" id="2.160.10.10">
    <property type="entry name" value="Hexapeptide repeat proteins"/>
    <property type="match status" value="1"/>
</dbReference>
<comment type="similarity">
    <text evidence="1">Belongs to the transferase hexapeptide repeat family.</text>
</comment>
<protein>
    <recommendedName>
        <fullName evidence="3">Maltose/galactoside acetyltransferase domain-containing protein</fullName>
    </recommendedName>
</protein>
<dbReference type="OrthoDB" id="25818at2759"/>
<dbReference type="AlphaFoldDB" id="A0A1E3NW72"/>
<keyword evidence="2" id="KW-0808">Transferase</keyword>
<dbReference type="Proteomes" id="UP000094112">
    <property type="component" value="Unassembled WGS sequence"/>
</dbReference>
<dbReference type="Pfam" id="PF12464">
    <property type="entry name" value="Mac"/>
    <property type="match status" value="1"/>
</dbReference>
<evidence type="ECO:0000313" key="4">
    <source>
        <dbReference type="EMBL" id="ODQ57374.1"/>
    </source>
</evidence>
<dbReference type="InterPro" id="IPR001451">
    <property type="entry name" value="Hexapep"/>
</dbReference>
<dbReference type="CDD" id="cd03357">
    <property type="entry name" value="LbH_MAT_GAT"/>
    <property type="match status" value="1"/>
</dbReference>
<dbReference type="RefSeq" id="XP_019036581.1">
    <property type="nucleotide sequence ID" value="XM_019182250.1"/>
</dbReference>
<dbReference type="PANTHER" id="PTHR23416:SF54">
    <property type="entry name" value="ACETYLTRANSFERASE, CYSE_LACA_LPXA_NODL FAMILY (AFU_ORTHOLOGUE AFUA_2G08430)-RELATED"/>
    <property type="match status" value="1"/>
</dbReference>
<gene>
    <name evidence="4" type="ORF">WICANDRAFT_34896</name>
</gene>
<dbReference type="PROSITE" id="PS00101">
    <property type="entry name" value="HEXAPEP_TRANSFERASES"/>
    <property type="match status" value="1"/>
</dbReference>
<evidence type="ECO:0000313" key="5">
    <source>
        <dbReference type="Proteomes" id="UP000094112"/>
    </source>
</evidence>
<dbReference type="InterPro" id="IPR018357">
    <property type="entry name" value="Hexapep_transf_CS"/>
</dbReference>
<reference evidence="4 5" key="1">
    <citation type="journal article" date="2016" name="Proc. Natl. Acad. Sci. U.S.A.">
        <title>Comparative genomics of biotechnologically important yeasts.</title>
        <authorList>
            <person name="Riley R."/>
            <person name="Haridas S."/>
            <person name="Wolfe K.H."/>
            <person name="Lopes M.R."/>
            <person name="Hittinger C.T."/>
            <person name="Goeker M."/>
            <person name="Salamov A.A."/>
            <person name="Wisecaver J.H."/>
            <person name="Long T.M."/>
            <person name="Calvey C.H."/>
            <person name="Aerts A.L."/>
            <person name="Barry K.W."/>
            <person name="Choi C."/>
            <person name="Clum A."/>
            <person name="Coughlan A.Y."/>
            <person name="Deshpande S."/>
            <person name="Douglass A.P."/>
            <person name="Hanson S.J."/>
            <person name="Klenk H.-P."/>
            <person name="LaButti K.M."/>
            <person name="Lapidus A."/>
            <person name="Lindquist E.A."/>
            <person name="Lipzen A.M."/>
            <person name="Meier-Kolthoff J.P."/>
            <person name="Ohm R.A."/>
            <person name="Otillar R.P."/>
            <person name="Pangilinan J.L."/>
            <person name="Peng Y."/>
            <person name="Rokas A."/>
            <person name="Rosa C.A."/>
            <person name="Scheuner C."/>
            <person name="Sibirny A.A."/>
            <person name="Slot J.C."/>
            <person name="Stielow J.B."/>
            <person name="Sun H."/>
            <person name="Kurtzman C.P."/>
            <person name="Blackwell M."/>
            <person name="Grigoriev I.V."/>
            <person name="Jeffries T.W."/>
        </authorList>
    </citation>
    <scope>NUCLEOTIDE SEQUENCE [LARGE SCALE GENOMIC DNA]</scope>
    <source>
        <strain evidence="5">ATCC 58044 / CBS 1984 / NCYC 433 / NRRL Y-366-8</strain>
    </source>
</reference>
<dbReference type="InterPro" id="IPR011004">
    <property type="entry name" value="Trimer_LpxA-like_sf"/>
</dbReference>
<dbReference type="GO" id="GO:0008374">
    <property type="term" value="F:O-acyltransferase activity"/>
    <property type="evidence" value="ECO:0007669"/>
    <property type="project" value="TreeGrafter"/>
</dbReference>
<accession>A0A1E3NW72</accession>
<dbReference type="Pfam" id="PF00132">
    <property type="entry name" value="Hexapep"/>
    <property type="match status" value="1"/>
</dbReference>
<dbReference type="InterPro" id="IPR051159">
    <property type="entry name" value="Hexapeptide_acetyltransf"/>
</dbReference>
<dbReference type="STRING" id="683960.A0A1E3NW72"/>
<dbReference type="SUPFAM" id="SSF51161">
    <property type="entry name" value="Trimeric LpxA-like enzymes"/>
    <property type="match status" value="1"/>
</dbReference>
<name>A0A1E3NW72_WICAA</name>
<dbReference type="EMBL" id="KV454213">
    <property type="protein sequence ID" value="ODQ57374.1"/>
    <property type="molecule type" value="Genomic_DNA"/>
</dbReference>
<feature type="domain" description="Maltose/galactoside acetyltransferase" evidence="3">
    <location>
        <begin position="29"/>
        <end position="90"/>
    </location>
</feature>
<proteinExistence type="inferred from homology"/>
<dbReference type="GeneID" id="30199496"/>
<evidence type="ECO:0000256" key="2">
    <source>
        <dbReference type="ARBA" id="ARBA00022679"/>
    </source>
</evidence>
<dbReference type="PANTHER" id="PTHR23416">
    <property type="entry name" value="SIALIC ACID SYNTHASE-RELATED"/>
    <property type="match status" value="1"/>
</dbReference>
<dbReference type="InterPro" id="IPR024688">
    <property type="entry name" value="Mac_dom"/>
</dbReference>
<evidence type="ECO:0000259" key="3">
    <source>
        <dbReference type="SMART" id="SM01266"/>
    </source>
</evidence>
<sequence length="223" mass="25159">MTELFKKNQELIDYVYANFNGVPKGSDDYEKMISGMRYRCWVPELKYARMRRHERALKYGNISIDDFETPDEYEQARLDYLKTVFGNIKGEAFVEAPFYVDYGFNIEVGDKFYANFNLTILDGSIVKIGHGVALGPNVTLTCATHPLDPYMRVDDHYEWSREIIIGNRVWLGANVTVLAGVHIGDNVVVGANSVVTKDIPANSVAVGIPARVVKKLEVVERGK</sequence>